<evidence type="ECO:0000256" key="1">
    <source>
        <dbReference type="ARBA" id="ARBA00004651"/>
    </source>
</evidence>
<accession>A0A4Q9H454</accession>
<evidence type="ECO:0000256" key="2">
    <source>
        <dbReference type="ARBA" id="ARBA00007430"/>
    </source>
</evidence>
<feature type="transmembrane region" description="Helical" evidence="7">
    <location>
        <begin position="231"/>
        <end position="251"/>
    </location>
</feature>
<dbReference type="AlphaFoldDB" id="A0A4Q9H454"/>
<comment type="subcellular location">
    <subcellularLocation>
        <location evidence="1">Cell membrane</location>
        <topology evidence="1">Multi-pass membrane protein</topology>
    </subcellularLocation>
</comment>
<dbReference type="Pfam" id="PF13440">
    <property type="entry name" value="Polysacc_synt_3"/>
    <property type="match status" value="1"/>
</dbReference>
<protein>
    <recommendedName>
        <fullName evidence="10">Polysaccharide biosynthesis protein</fullName>
    </recommendedName>
</protein>
<dbReference type="GO" id="GO:0005886">
    <property type="term" value="C:plasma membrane"/>
    <property type="evidence" value="ECO:0007669"/>
    <property type="project" value="UniProtKB-SubCell"/>
</dbReference>
<proteinExistence type="inferred from homology"/>
<evidence type="ECO:0000256" key="6">
    <source>
        <dbReference type="ARBA" id="ARBA00023136"/>
    </source>
</evidence>
<gene>
    <name evidence="8" type="ORF">EYS42_10860</name>
</gene>
<keyword evidence="3" id="KW-1003">Cell membrane</keyword>
<evidence type="ECO:0008006" key="10">
    <source>
        <dbReference type="Google" id="ProtNLM"/>
    </source>
</evidence>
<name>A0A4Q9H454_9BURK</name>
<evidence type="ECO:0000313" key="8">
    <source>
        <dbReference type="EMBL" id="TBO30191.1"/>
    </source>
</evidence>
<dbReference type="Proteomes" id="UP000292120">
    <property type="component" value="Unassembled WGS sequence"/>
</dbReference>
<keyword evidence="5 7" id="KW-1133">Transmembrane helix</keyword>
<feature type="transmembrane region" description="Helical" evidence="7">
    <location>
        <begin position="382"/>
        <end position="402"/>
    </location>
</feature>
<feature type="transmembrane region" description="Helical" evidence="7">
    <location>
        <begin position="347"/>
        <end position="370"/>
    </location>
</feature>
<evidence type="ECO:0000256" key="7">
    <source>
        <dbReference type="SAM" id="Phobius"/>
    </source>
</evidence>
<feature type="transmembrane region" description="Helical" evidence="7">
    <location>
        <begin position="316"/>
        <end position="335"/>
    </location>
</feature>
<evidence type="ECO:0000256" key="3">
    <source>
        <dbReference type="ARBA" id="ARBA00022475"/>
    </source>
</evidence>
<comment type="caution">
    <text evidence="8">The sequence shown here is derived from an EMBL/GenBank/DDBJ whole genome shotgun (WGS) entry which is preliminary data.</text>
</comment>
<dbReference type="PANTHER" id="PTHR30250">
    <property type="entry name" value="PST FAMILY PREDICTED COLANIC ACID TRANSPORTER"/>
    <property type="match status" value="1"/>
</dbReference>
<feature type="transmembrane region" description="Helical" evidence="7">
    <location>
        <begin position="408"/>
        <end position="427"/>
    </location>
</feature>
<keyword evidence="9" id="KW-1185">Reference proteome</keyword>
<reference evidence="8 9" key="1">
    <citation type="submission" date="2019-02" db="EMBL/GenBank/DDBJ databases">
        <title>Aquabacterium sp. strain KMB7.</title>
        <authorList>
            <person name="Chen W.-M."/>
        </authorList>
    </citation>
    <scope>NUCLEOTIDE SEQUENCE [LARGE SCALE GENOMIC DNA]</scope>
    <source>
        <strain evidence="8 9">KMB7</strain>
    </source>
</reference>
<evidence type="ECO:0000256" key="4">
    <source>
        <dbReference type="ARBA" id="ARBA00022692"/>
    </source>
</evidence>
<dbReference type="PANTHER" id="PTHR30250:SF10">
    <property type="entry name" value="LIPOPOLYSACCHARIDE BIOSYNTHESIS PROTEIN WZXC"/>
    <property type="match status" value="1"/>
</dbReference>
<comment type="similarity">
    <text evidence="2">Belongs to the polysaccharide synthase family.</text>
</comment>
<keyword evidence="4 7" id="KW-0812">Transmembrane</keyword>
<organism evidence="8 9">
    <name type="scientific">Aquabacterium lacunae</name>
    <dbReference type="NCBI Taxonomy" id="2528630"/>
    <lineage>
        <taxon>Bacteria</taxon>
        <taxon>Pseudomonadati</taxon>
        <taxon>Pseudomonadota</taxon>
        <taxon>Betaproteobacteria</taxon>
        <taxon>Burkholderiales</taxon>
        <taxon>Aquabacterium</taxon>
    </lineage>
</organism>
<evidence type="ECO:0000313" key="9">
    <source>
        <dbReference type="Proteomes" id="UP000292120"/>
    </source>
</evidence>
<dbReference type="OrthoDB" id="9770347at2"/>
<dbReference type="EMBL" id="SIXI01000004">
    <property type="protein sequence ID" value="TBO30191.1"/>
    <property type="molecule type" value="Genomic_DNA"/>
</dbReference>
<dbReference type="InterPro" id="IPR050833">
    <property type="entry name" value="Poly_Biosynth_Transport"/>
</dbReference>
<evidence type="ECO:0000256" key="5">
    <source>
        <dbReference type="ARBA" id="ARBA00022989"/>
    </source>
</evidence>
<sequence>MGVFSRVDWLPEGQNFWLFVALHRFHPLSISRDPGHVAWVLAQQICLRGCQALKFLVAARWLGPEAFALVAVAMTVLLVAEALSDTGLGPAMVQRDAPLTPQELGAVWSLQWVRGLCLAMVLWLARDPLAALFSLPQAAELIGLVACIPLVRNAVHPGYVLLQRERAFRSVSLVESSGALVDLTVTCGALKLGAGPVALVWGTLSSDLWRLLAGAWLARQPWQPNLQWHRIVALGQFGLWVWATSALAVLLNQFDKVVVARWLGGVEFGLYQTAARLAQLVVTDLPSAASQHAFANLSRAFHAHGVPGAQPLFWRYFGWTALAAGVLATLLAAAAGPLLNFVLGPAWLAAVPALQMQCLAMWVGALMAMAVAQVRAIGRPGWVVQAVLIQAVTLGALAWPAIQWRGGAGMAAAAAMAGALGLAFLMWRLQACQQGAKV</sequence>
<keyword evidence="6 7" id="KW-0472">Membrane</keyword>